<proteinExistence type="predicted"/>
<dbReference type="Proteomes" id="UP000558488">
    <property type="component" value="Unassembled WGS sequence"/>
</dbReference>
<keyword evidence="2" id="KW-1185">Reference proteome</keyword>
<gene>
    <name evidence="1" type="ORF">mPipKuh1_008293</name>
</gene>
<accession>A0A7J7VVA8</accession>
<protein>
    <submittedName>
        <fullName evidence="1">Uncharacterized protein</fullName>
    </submittedName>
</protein>
<comment type="caution">
    <text evidence="1">The sequence shown here is derived from an EMBL/GenBank/DDBJ whole genome shotgun (WGS) entry which is preliminary data.</text>
</comment>
<evidence type="ECO:0000313" key="1">
    <source>
        <dbReference type="EMBL" id="KAF6328966.1"/>
    </source>
</evidence>
<organism evidence="1 2">
    <name type="scientific">Pipistrellus kuhlii</name>
    <name type="common">Kuhl's pipistrelle</name>
    <dbReference type="NCBI Taxonomy" id="59472"/>
    <lineage>
        <taxon>Eukaryota</taxon>
        <taxon>Metazoa</taxon>
        <taxon>Chordata</taxon>
        <taxon>Craniata</taxon>
        <taxon>Vertebrata</taxon>
        <taxon>Euteleostomi</taxon>
        <taxon>Mammalia</taxon>
        <taxon>Eutheria</taxon>
        <taxon>Laurasiatheria</taxon>
        <taxon>Chiroptera</taxon>
        <taxon>Yangochiroptera</taxon>
        <taxon>Vespertilionidae</taxon>
        <taxon>Pipistrellus</taxon>
    </lineage>
</organism>
<evidence type="ECO:0000313" key="2">
    <source>
        <dbReference type="Proteomes" id="UP000558488"/>
    </source>
</evidence>
<dbReference type="EMBL" id="JACAGB010000013">
    <property type="protein sequence ID" value="KAF6328966.1"/>
    <property type="molecule type" value="Genomic_DNA"/>
</dbReference>
<sequence>MGRRGRRAEGGVIQSDKCSPSHIPCTVAGTQQCCGKNIHTWWPFLKLQKVQPRYNHSPDLGSRGAPWPVGGPRTCPTSARLYTDRITFLDPPVTEAGFLCKQMLLLKDLVCWMNPIGKHYTTDVHITWAWRPASCV</sequence>
<name>A0A7J7VVA8_PIPKU</name>
<dbReference type="AlphaFoldDB" id="A0A7J7VVA8"/>
<reference evidence="1 2" key="1">
    <citation type="journal article" date="2020" name="Nature">
        <title>Six reference-quality genomes reveal evolution of bat adaptations.</title>
        <authorList>
            <person name="Jebb D."/>
            <person name="Huang Z."/>
            <person name="Pippel M."/>
            <person name="Hughes G.M."/>
            <person name="Lavrichenko K."/>
            <person name="Devanna P."/>
            <person name="Winkler S."/>
            <person name="Jermiin L.S."/>
            <person name="Skirmuntt E.C."/>
            <person name="Katzourakis A."/>
            <person name="Burkitt-Gray L."/>
            <person name="Ray D.A."/>
            <person name="Sullivan K.A.M."/>
            <person name="Roscito J.G."/>
            <person name="Kirilenko B.M."/>
            <person name="Davalos L.M."/>
            <person name="Corthals A.P."/>
            <person name="Power M.L."/>
            <person name="Jones G."/>
            <person name="Ransome R.D."/>
            <person name="Dechmann D.K.N."/>
            <person name="Locatelli A.G."/>
            <person name="Puechmaille S.J."/>
            <person name="Fedrigo O."/>
            <person name="Jarvis E.D."/>
            <person name="Hiller M."/>
            <person name="Vernes S.C."/>
            <person name="Myers E.W."/>
            <person name="Teeling E.C."/>
        </authorList>
    </citation>
    <scope>NUCLEOTIDE SEQUENCE [LARGE SCALE GENOMIC DNA]</scope>
    <source>
        <strain evidence="1">MPipKuh1</strain>
        <tissue evidence="1">Flight muscle</tissue>
    </source>
</reference>